<organism evidence="2 3">
    <name type="scientific">Nocardiopsis suaedae</name>
    <dbReference type="NCBI Taxonomy" id="3018444"/>
    <lineage>
        <taxon>Bacteria</taxon>
        <taxon>Bacillati</taxon>
        <taxon>Actinomycetota</taxon>
        <taxon>Actinomycetes</taxon>
        <taxon>Streptosporangiales</taxon>
        <taxon>Nocardiopsidaceae</taxon>
        <taxon>Nocardiopsis</taxon>
    </lineage>
</organism>
<reference evidence="2" key="1">
    <citation type="submission" date="2023-01" db="EMBL/GenBank/DDBJ databases">
        <title>Draft genome sequence of Nocardiopsis sp. LSu2-4 isolated from halophytes.</title>
        <authorList>
            <person name="Duangmal K."/>
            <person name="Chantavorakit T."/>
        </authorList>
    </citation>
    <scope>NUCLEOTIDE SEQUENCE</scope>
    <source>
        <strain evidence="2">LSu2-4</strain>
    </source>
</reference>
<feature type="transmembrane region" description="Helical" evidence="1">
    <location>
        <begin position="139"/>
        <end position="172"/>
    </location>
</feature>
<protein>
    <recommendedName>
        <fullName evidence="4">Yip1 domain-containing protein</fullName>
    </recommendedName>
</protein>
<keyword evidence="1" id="KW-0472">Membrane</keyword>
<dbReference type="Proteomes" id="UP001165685">
    <property type="component" value="Unassembled WGS sequence"/>
</dbReference>
<evidence type="ECO:0000313" key="2">
    <source>
        <dbReference type="EMBL" id="MDA2807548.1"/>
    </source>
</evidence>
<accession>A0ABT4TS97</accession>
<evidence type="ECO:0000313" key="3">
    <source>
        <dbReference type="Proteomes" id="UP001165685"/>
    </source>
</evidence>
<gene>
    <name evidence="2" type="ORF">O4U47_23770</name>
</gene>
<feature type="transmembrane region" description="Helical" evidence="1">
    <location>
        <begin position="98"/>
        <end position="119"/>
    </location>
</feature>
<evidence type="ECO:0000256" key="1">
    <source>
        <dbReference type="SAM" id="Phobius"/>
    </source>
</evidence>
<keyword evidence="1" id="KW-0812">Transmembrane</keyword>
<proteinExistence type="predicted"/>
<feature type="transmembrane region" description="Helical" evidence="1">
    <location>
        <begin position="36"/>
        <end position="58"/>
    </location>
</feature>
<comment type="caution">
    <text evidence="2">The sequence shown here is derived from an EMBL/GenBank/DDBJ whole genome shotgun (WGS) entry which is preliminary data.</text>
</comment>
<feature type="transmembrane region" description="Helical" evidence="1">
    <location>
        <begin position="184"/>
        <end position="203"/>
    </location>
</feature>
<sequence length="204" mass="22745">MAVVVVQDVGFWEAVGLWWNGQRLEGSTMYGLPVLWWARIGKCLQFLGGAVVVIDLIGPERMLRQSDKIREARQVGGYWVDTFFEESPSEVSGRIQSFLGTCLGVALYVSPMLILLIIMVPAFEVYDLLSPTPLWETPIFVIFFILAPLALIAVFVSIVTFGRVVLAVFSLLGKVLEIGRHAYLARWLAFLLIIVGFHLDLLGS</sequence>
<evidence type="ECO:0008006" key="4">
    <source>
        <dbReference type="Google" id="ProtNLM"/>
    </source>
</evidence>
<dbReference type="RefSeq" id="WP_270680175.1">
    <property type="nucleotide sequence ID" value="NZ_JAQFWP010000057.1"/>
</dbReference>
<dbReference type="EMBL" id="JAQFWP010000057">
    <property type="protein sequence ID" value="MDA2807548.1"/>
    <property type="molecule type" value="Genomic_DNA"/>
</dbReference>
<keyword evidence="1" id="KW-1133">Transmembrane helix</keyword>
<keyword evidence="3" id="KW-1185">Reference proteome</keyword>
<name>A0ABT4TS97_9ACTN</name>